<feature type="domain" description="Peptidase M15A C-terminal" evidence="1">
    <location>
        <begin position="8"/>
        <end position="122"/>
    </location>
</feature>
<dbReference type="KEGG" id="tol:TOL_0474"/>
<evidence type="ECO:0000259" key="1">
    <source>
        <dbReference type="Pfam" id="PF08291"/>
    </source>
</evidence>
<dbReference type="Proteomes" id="UP000011866">
    <property type="component" value="Chromosome"/>
</dbReference>
<dbReference type="SUPFAM" id="SSF55166">
    <property type="entry name" value="Hedgehog/DD-peptidase"/>
    <property type="match status" value="1"/>
</dbReference>
<evidence type="ECO:0000313" key="2">
    <source>
        <dbReference type="EMBL" id="CCU70913.1"/>
    </source>
</evidence>
<dbReference type="Gene3D" id="3.30.1380.10">
    <property type="match status" value="1"/>
</dbReference>
<protein>
    <submittedName>
        <fullName evidence="2">Peptidase M15A</fullName>
    </submittedName>
</protein>
<sequence length="170" mass="19019">MRIKLSDNFYLDEFTRSQTAARFGIDNSIKIGSMEYLNVVRLCRDVLQPIRNALGPVYISSGYRCAQLNKKMDGAANSQHTKGEAADITVTDHTPLQVANWCAANLTNYDQIIHEFGEWVHASVPRNLNTPRLQTLTAIKVPRAIGKPKTVYIDGILSVDMAAAWNRLNK</sequence>
<keyword evidence="3" id="KW-1185">Reference proteome</keyword>
<dbReference type="InterPro" id="IPR009045">
    <property type="entry name" value="Zn_M74/Hedgehog-like"/>
</dbReference>
<dbReference type="RefSeq" id="WP_015485653.1">
    <property type="nucleotide sequence ID" value="NC_020888.1"/>
</dbReference>
<dbReference type="InterPro" id="IPR013230">
    <property type="entry name" value="Peptidase_M15A_C"/>
</dbReference>
<proteinExistence type="predicted"/>
<name>M5DN89_9GAMM</name>
<evidence type="ECO:0000313" key="3">
    <source>
        <dbReference type="Proteomes" id="UP000011866"/>
    </source>
</evidence>
<dbReference type="HOGENOM" id="CLU_124897_0_1_6"/>
<dbReference type="PATRIC" id="fig|1298593.3.peg.453"/>
<dbReference type="eggNOG" id="COG3108">
    <property type="taxonomic scope" value="Bacteria"/>
</dbReference>
<dbReference type="Pfam" id="PF08291">
    <property type="entry name" value="Peptidase_M15_3"/>
    <property type="match status" value="1"/>
</dbReference>
<gene>
    <name evidence="2" type="ORF">TOL_0474</name>
</gene>
<reference evidence="2 3" key="1">
    <citation type="journal article" date="2013" name="Genome Announc.">
        <title>Genome Sequence of Thalassolituus oleivorans MIL-1 (DSM 14913T).</title>
        <authorList>
            <person name="Golyshin P.N."/>
            <person name="Werner J."/>
            <person name="Chernikova T.N."/>
            <person name="Tran H."/>
            <person name="Ferrer M."/>
            <person name="Yakimov M.M."/>
            <person name="Teeling H."/>
            <person name="Golyshina O.V."/>
        </authorList>
    </citation>
    <scope>NUCLEOTIDE SEQUENCE [LARGE SCALE GENOMIC DNA]</scope>
    <source>
        <strain evidence="2 3">MIL-1</strain>
    </source>
</reference>
<organism evidence="2 3">
    <name type="scientific">Thalassolituus oleivorans MIL-1</name>
    <dbReference type="NCBI Taxonomy" id="1298593"/>
    <lineage>
        <taxon>Bacteria</taxon>
        <taxon>Pseudomonadati</taxon>
        <taxon>Pseudomonadota</taxon>
        <taxon>Gammaproteobacteria</taxon>
        <taxon>Oceanospirillales</taxon>
        <taxon>Oceanospirillaceae</taxon>
        <taxon>Thalassolituus</taxon>
    </lineage>
</organism>
<dbReference type="AlphaFoldDB" id="M5DN89"/>
<dbReference type="EMBL" id="HF680312">
    <property type="protein sequence ID" value="CCU70913.1"/>
    <property type="molecule type" value="Genomic_DNA"/>
</dbReference>
<accession>M5DN89</accession>
<dbReference type="GeneID" id="79175461"/>